<dbReference type="InterPro" id="IPR000073">
    <property type="entry name" value="AB_hydrolase_1"/>
</dbReference>
<comment type="caution">
    <text evidence="10">The sequence shown here is derived from an EMBL/GenBank/DDBJ whole genome shotgun (WGS) entry which is preliminary data.</text>
</comment>
<gene>
    <name evidence="10" type="ORF">CBF37_03585</name>
</gene>
<evidence type="ECO:0000256" key="7">
    <source>
        <dbReference type="PIRNR" id="PIRNR005539"/>
    </source>
</evidence>
<dbReference type="NCBIfam" id="TIGR01250">
    <property type="entry name" value="pro_imino_pep_2"/>
    <property type="match status" value="1"/>
</dbReference>
<dbReference type="InterPro" id="IPR005945">
    <property type="entry name" value="Pro_imino_pep"/>
</dbReference>
<feature type="active site" evidence="8">
    <location>
        <position position="245"/>
    </location>
</feature>
<comment type="function">
    <text evidence="7">Releases the N-terminal proline from various substrates.</text>
</comment>
<reference evidence="10 11" key="1">
    <citation type="submission" date="2017-05" db="EMBL/GenBank/DDBJ databases">
        <title>Vagococcus spp. assemblies.</title>
        <authorList>
            <person name="Gulvik C.A."/>
        </authorList>
    </citation>
    <scope>NUCLEOTIDE SEQUENCE [LARGE SCALE GENOMIC DNA]</scope>
    <source>
        <strain evidence="10 11">SS1995</strain>
    </source>
</reference>
<dbReference type="GO" id="GO:0006508">
    <property type="term" value="P:proteolysis"/>
    <property type="evidence" value="ECO:0007669"/>
    <property type="project" value="UniProtKB-KW"/>
</dbReference>
<evidence type="ECO:0000313" key="11">
    <source>
        <dbReference type="Proteomes" id="UP000287857"/>
    </source>
</evidence>
<dbReference type="OrthoDB" id="9796770at2"/>
<evidence type="ECO:0000313" key="10">
    <source>
        <dbReference type="EMBL" id="RST99819.1"/>
    </source>
</evidence>
<evidence type="ECO:0000256" key="8">
    <source>
        <dbReference type="PIRSR" id="PIRSR005539-1"/>
    </source>
</evidence>
<dbReference type="Pfam" id="PF00561">
    <property type="entry name" value="Abhydrolase_1"/>
    <property type="match status" value="1"/>
</dbReference>
<comment type="catalytic activity">
    <reaction evidence="1 7">
        <text>Release of N-terminal proline from a peptide.</text>
        <dbReference type="EC" id="3.4.11.5"/>
    </reaction>
</comment>
<keyword evidence="7" id="KW-0031">Aminopeptidase</keyword>
<dbReference type="EMBL" id="NGJS01000003">
    <property type="protein sequence ID" value="RST99819.1"/>
    <property type="molecule type" value="Genomic_DNA"/>
</dbReference>
<feature type="domain" description="AB hydrolase-1" evidence="9">
    <location>
        <begin position="30"/>
        <end position="277"/>
    </location>
</feature>
<dbReference type="InterPro" id="IPR002410">
    <property type="entry name" value="Peptidase_S33"/>
</dbReference>
<keyword evidence="7" id="KW-0645">Protease</keyword>
<dbReference type="InterPro" id="IPR029058">
    <property type="entry name" value="AB_hydrolase_fold"/>
</dbReference>
<organism evidence="10 11">
    <name type="scientific">Vagococcus vulneris</name>
    <dbReference type="NCBI Taxonomy" id="1977869"/>
    <lineage>
        <taxon>Bacteria</taxon>
        <taxon>Bacillati</taxon>
        <taxon>Bacillota</taxon>
        <taxon>Bacilli</taxon>
        <taxon>Lactobacillales</taxon>
        <taxon>Enterococcaceae</taxon>
        <taxon>Vagococcus</taxon>
    </lineage>
</organism>
<evidence type="ECO:0000256" key="1">
    <source>
        <dbReference type="ARBA" id="ARBA00001585"/>
    </source>
</evidence>
<dbReference type="InterPro" id="IPR050266">
    <property type="entry name" value="AB_hydrolase_sf"/>
</dbReference>
<dbReference type="EC" id="3.4.11.5" evidence="3 7"/>
<dbReference type="PIRSF" id="PIRSF005539">
    <property type="entry name" value="Pept_S33_TRI_F1"/>
    <property type="match status" value="1"/>
</dbReference>
<dbReference type="RefSeq" id="WP_125983351.1">
    <property type="nucleotide sequence ID" value="NZ_NGJS01000003.1"/>
</dbReference>
<dbReference type="SUPFAM" id="SSF53474">
    <property type="entry name" value="alpha/beta-Hydrolases"/>
    <property type="match status" value="1"/>
</dbReference>
<dbReference type="GO" id="GO:0004177">
    <property type="term" value="F:aminopeptidase activity"/>
    <property type="evidence" value="ECO:0007669"/>
    <property type="project" value="UniProtKB-KW"/>
</dbReference>
<evidence type="ECO:0000259" key="9">
    <source>
        <dbReference type="Pfam" id="PF00561"/>
    </source>
</evidence>
<keyword evidence="5 7" id="KW-0378">Hydrolase</keyword>
<evidence type="ECO:0000256" key="2">
    <source>
        <dbReference type="ARBA" id="ARBA00010088"/>
    </source>
</evidence>
<keyword evidence="11" id="KW-1185">Reference proteome</keyword>
<dbReference type="AlphaFoldDB" id="A0A430A0F6"/>
<dbReference type="NCBIfam" id="NF045945">
    <property type="entry name" value="ProImpepLactob"/>
    <property type="match status" value="1"/>
</dbReference>
<protein>
    <recommendedName>
        <fullName evidence="4 7">Proline iminopeptidase</fullName>
        <shortName evidence="7">PIP</shortName>
        <ecNumber evidence="3 7">3.4.11.5</ecNumber>
    </recommendedName>
    <alternativeName>
        <fullName evidence="6 7">Prolyl aminopeptidase</fullName>
    </alternativeName>
</protein>
<dbReference type="PRINTS" id="PR00793">
    <property type="entry name" value="PROAMNOPTASE"/>
</dbReference>
<dbReference type="Proteomes" id="UP000287857">
    <property type="component" value="Unassembled WGS sequence"/>
</dbReference>
<dbReference type="GO" id="GO:0016020">
    <property type="term" value="C:membrane"/>
    <property type="evidence" value="ECO:0007669"/>
    <property type="project" value="TreeGrafter"/>
</dbReference>
<dbReference type="PANTHER" id="PTHR43798:SF33">
    <property type="entry name" value="HYDROLASE, PUTATIVE (AFU_ORTHOLOGUE AFUA_2G14860)-RELATED"/>
    <property type="match status" value="1"/>
</dbReference>
<sequence length="294" mass="34025">MKIEEGYMPYLDKYQTYYRIIGEKNKNKAPLVLLHGGPGSTHNYFEMLDDLASDGRQLIMYDQLGCGLSSMPDDPTIWNSTIWIKELIALRKYLNLADIHLLGQSWGGMMAIEYLCDYQPEGIKSAILSSTLPSSKLWGEEQHRLIKYLSQEDQAAIQEAEEKWQFDSEAYLKANDHFMVRHAADNPSPELPEPLRRKKNPGTQSYLYAWGPNEYTPSGTLKDFYYVDKLHTIHVPTLITSGSDDLCTPYIAKLIYDHIPNAQWELFQHSRHMPFVDQNQEYLTILSDWLNKHD</sequence>
<accession>A0A430A0F6</accession>
<evidence type="ECO:0000256" key="6">
    <source>
        <dbReference type="ARBA" id="ARBA00029605"/>
    </source>
</evidence>
<feature type="active site" description="Nucleophile" evidence="8">
    <location>
        <position position="105"/>
    </location>
</feature>
<feature type="active site" description="Proton donor" evidence="8">
    <location>
        <position position="272"/>
    </location>
</feature>
<evidence type="ECO:0000256" key="3">
    <source>
        <dbReference type="ARBA" id="ARBA00012568"/>
    </source>
</evidence>
<evidence type="ECO:0000256" key="5">
    <source>
        <dbReference type="ARBA" id="ARBA00022801"/>
    </source>
</evidence>
<dbReference type="Gene3D" id="3.40.50.1820">
    <property type="entry name" value="alpha/beta hydrolase"/>
    <property type="match status" value="1"/>
</dbReference>
<proteinExistence type="inferred from homology"/>
<comment type="similarity">
    <text evidence="2 7">Belongs to the peptidase S33 family.</text>
</comment>
<evidence type="ECO:0000256" key="4">
    <source>
        <dbReference type="ARBA" id="ARBA00021843"/>
    </source>
</evidence>
<name>A0A430A0F6_9ENTE</name>
<dbReference type="PANTHER" id="PTHR43798">
    <property type="entry name" value="MONOACYLGLYCEROL LIPASE"/>
    <property type="match status" value="1"/>
</dbReference>